<protein>
    <recommendedName>
        <fullName evidence="4">Tubulin-specific chaperone A</fullName>
    </recommendedName>
</protein>
<reference evidence="2 3" key="1">
    <citation type="submission" date="2023-08" db="EMBL/GenBank/DDBJ databases">
        <title>A Necator americanus chromosomal reference genome.</title>
        <authorList>
            <person name="Ilik V."/>
            <person name="Petrzelkova K.J."/>
            <person name="Pardy F."/>
            <person name="Fuh T."/>
            <person name="Niatou-Singa F.S."/>
            <person name="Gouil Q."/>
            <person name="Baker L."/>
            <person name="Ritchie M.E."/>
            <person name="Jex A.R."/>
            <person name="Gazzola D."/>
            <person name="Li H."/>
            <person name="Toshio Fujiwara R."/>
            <person name="Zhan B."/>
            <person name="Aroian R.V."/>
            <person name="Pafco B."/>
            <person name="Schwarz E.M."/>
        </authorList>
    </citation>
    <scope>NUCLEOTIDE SEQUENCE [LARGE SCALE GENOMIC DNA]</scope>
    <source>
        <strain evidence="2 3">Aroian</strain>
        <tissue evidence="2">Whole animal</tissue>
    </source>
</reference>
<evidence type="ECO:0000256" key="1">
    <source>
        <dbReference type="SAM" id="MobiDB-lite"/>
    </source>
</evidence>
<gene>
    <name evidence="2" type="primary">Necator_chrV.g20354</name>
    <name evidence="2" type="ORF">RB195_015562</name>
</gene>
<feature type="compositionally biased region" description="Polar residues" evidence="1">
    <location>
        <begin position="115"/>
        <end position="135"/>
    </location>
</feature>
<proteinExistence type="predicted"/>
<evidence type="ECO:0000313" key="3">
    <source>
        <dbReference type="Proteomes" id="UP001303046"/>
    </source>
</evidence>
<dbReference type="Proteomes" id="UP001303046">
    <property type="component" value="Unassembled WGS sequence"/>
</dbReference>
<accession>A0ABR1E6D3</accession>
<name>A0ABR1E6D3_NECAM</name>
<feature type="region of interest" description="Disordered" evidence="1">
    <location>
        <begin position="115"/>
        <end position="157"/>
    </location>
</feature>
<organism evidence="2 3">
    <name type="scientific">Necator americanus</name>
    <name type="common">Human hookworm</name>
    <dbReference type="NCBI Taxonomy" id="51031"/>
    <lineage>
        <taxon>Eukaryota</taxon>
        <taxon>Metazoa</taxon>
        <taxon>Ecdysozoa</taxon>
        <taxon>Nematoda</taxon>
        <taxon>Chromadorea</taxon>
        <taxon>Rhabditida</taxon>
        <taxon>Rhabditina</taxon>
        <taxon>Rhabditomorpha</taxon>
        <taxon>Strongyloidea</taxon>
        <taxon>Ancylostomatidae</taxon>
        <taxon>Bunostominae</taxon>
        <taxon>Necator</taxon>
    </lineage>
</organism>
<keyword evidence="3" id="KW-1185">Reference proteome</keyword>
<dbReference type="EMBL" id="JAVFWL010000005">
    <property type="protein sequence ID" value="KAK6757815.1"/>
    <property type="molecule type" value="Genomic_DNA"/>
</dbReference>
<sequence length="157" mass="17357">MATSLKTSKKVLTRHSNSLTQLLTKHAALESNVNLQDREACNAALKQVQNATVDIKPLQATFEEALYAFTDAVDKISEPLTKEEEDKMSEYIISAEELIASTTDLLRKLEITRGSLTSHNPTSPTRIGSSFTRSTCRQDRTAKDTNTGVQRQKLAMG</sequence>
<comment type="caution">
    <text evidence="2">The sequence shown here is derived from an EMBL/GenBank/DDBJ whole genome shotgun (WGS) entry which is preliminary data.</text>
</comment>
<evidence type="ECO:0008006" key="4">
    <source>
        <dbReference type="Google" id="ProtNLM"/>
    </source>
</evidence>
<evidence type="ECO:0000313" key="2">
    <source>
        <dbReference type="EMBL" id="KAK6757815.1"/>
    </source>
</evidence>